<evidence type="ECO:0000313" key="3">
    <source>
        <dbReference type="Proteomes" id="UP000186364"/>
    </source>
</evidence>
<comment type="caution">
    <text evidence="2">The sequence shown here is derived from an EMBL/GenBank/DDBJ whole genome shotgun (WGS) entry which is preliminary data.</text>
</comment>
<sequence>MDPRVKAPLRWLACYLGLVVTVLAWTIGTAQAETVLGTMRFEAPVLGWETKPVRGGMIFQKQFPADDDNNRKGAAMIQVLGPFQGAPTRLDELFESALANVKGLSEERPILKSDGLTSNGHRIRSDYRCCARVKNISASQSTVVIASQKSQVVLALLGLGLRGKAQKTAEAEFAALVRSVRIEPEDKPFALQPASGDGGLDGAYTHLDTGVRPNAFGGMDTYSDSTITVFDPSGLFSTEVPKGGDIAAFCRDHSEHCGLYRLIGGGFFGGASEIEMRSVANAFGVIETETKALAKKGDDLLIDDGAYNKLQPFPGGTTFNGTWRDFFASVGTTAFSSASIASERLLTLSPDGTFKRTGWSGASSTSDVGDTTTGFTSGGERPAASGRYRIEGYSLDLTGSDGKTERLSIFAPDRGSDSVLVIDGVNYLKQE</sequence>
<proteinExistence type="predicted"/>
<dbReference type="RefSeq" id="WP_075629841.1">
    <property type="nucleotide sequence ID" value="NZ_FOAM01000007.1"/>
</dbReference>
<protein>
    <submittedName>
        <fullName evidence="2">Uncharacterized protein</fullName>
    </submittedName>
</protein>
<dbReference type="Proteomes" id="UP000186364">
    <property type="component" value="Unassembled WGS sequence"/>
</dbReference>
<keyword evidence="3" id="KW-1185">Reference proteome</keyword>
<dbReference type="AlphaFoldDB" id="A0A1Q9AR85"/>
<accession>A0A1Q9AR85</accession>
<feature type="compositionally biased region" description="Low complexity" evidence="1">
    <location>
        <begin position="360"/>
        <end position="379"/>
    </location>
</feature>
<reference evidence="2 3" key="1">
    <citation type="submission" date="2016-09" db="EMBL/GenBank/DDBJ databases">
        <title>Rhizobium sp. nov., a novel species isolated from the rice rhizosphere.</title>
        <authorList>
            <person name="Zhao J."/>
            <person name="Zhang X."/>
        </authorList>
    </citation>
    <scope>NUCLEOTIDE SEQUENCE [LARGE SCALE GENOMIC DNA]</scope>
    <source>
        <strain evidence="2 3">1.7048</strain>
    </source>
</reference>
<dbReference type="OrthoDB" id="7912525at2"/>
<gene>
    <name evidence="2" type="ORF">BJF93_13945</name>
</gene>
<name>A0A1Q9AR85_9HYPH</name>
<dbReference type="EMBL" id="MKIP01000059">
    <property type="protein sequence ID" value="OLP57934.1"/>
    <property type="molecule type" value="Genomic_DNA"/>
</dbReference>
<evidence type="ECO:0000313" key="2">
    <source>
        <dbReference type="EMBL" id="OLP57934.1"/>
    </source>
</evidence>
<organism evidence="2 3">
    <name type="scientific">Xaviernesmea oryzae</name>
    <dbReference type="NCBI Taxonomy" id="464029"/>
    <lineage>
        <taxon>Bacteria</taxon>
        <taxon>Pseudomonadati</taxon>
        <taxon>Pseudomonadota</taxon>
        <taxon>Alphaproteobacteria</taxon>
        <taxon>Hyphomicrobiales</taxon>
        <taxon>Rhizobiaceae</taxon>
        <taxon>Rhizobium/Agrobacterium group</taxon>
        <taxon>Xaviernesmea</taxon>
    </lineage>
</organism>
<evidence type="ECO:0000256" key="1">
    <source>
        <dbReference type="SAM" id="MobiDB-lite"/>
    </source>
</evidence>
<feature type="region of interest" description="Disordered" evidence="1">
    <location>
        <begin position="358"/>
        <end position="383"/>
    </location>
</feature>